<comment type="similarity">
    <text evidence="4">Belongs to the copine family.</text>
</comment>
<dbReference type="Gene3D" id="2.60.40.150">
    <property type="entry name" value="C2 domain"/>
    <property type="match status" value="2"/>
</dbReference>
<evidence type="ECO:0000256" key="6">
    <source>
        <dbReference type="ARBA" id="ARBA00022490"/>
    </source>
</evidence>
<dbReference type="CDD" id="cd04048">
    <property type="entry name" value="C2A_Copine"/>
    <property type="match status" value="1"/>
</dbReference>
<evidence type="ECO:0000256" key="1">
    <source>
        <dbReference type="ARBA" id="ARBA00004123"/>
    </source>
</evidence>
<dbReference type="GO" id="GO:0005886">
    <property type="term" value="C:plasma membrane"/>
    <property type="evidence" value="ECO:0007669"/>
    <property type="project" value="UniProtKB-SubCell"/>
</dbReference>
<dbReference type="SUPFAM" id="SSF49562">
    <property type="entry name" value="C2 domain (Calcium/lipid-binding domain, CaLB)"/>
    <property type="match status" value="2"/>
</dbReference>
<dbReference type="PANTHER" id="PTHR10857">
    <property type="entry name" value="COPINE"/>
    <property type="match status" value="1"/>
</dbReference>
<dbReference type="InterPro" id="IPR045052">
    <property type="entry name" value="Copine"/>
</dbReference>
<protein>
    <submittedName>
        <fullName evidence="14">Copine-9-like</fullName>
    </submittedName>
</protein>
<keyword evidence="11" id="KW-0539">Nucleus</keyword>
<dbReference type="InterPro" id="IPR010734">
    <property type="entry name" value="Copine_C"/>
</dbReference>
<evidence type="ECO:0000256" key="12">
    <source>
        <dbReference type="SAM" id="MobiDB-lite"/>
    </source>
</evidence>
<dbReference type="PROSITE" id="PS50004">
    <property type="entry name" value="C2"/>
    <property type="match status" value="2"/>
</dbReference>
<feature type="domain" description="C2" evidence="13">
    <location>
        <begin position="1"/>
        <end position="120"/>
    </location>
</feature>
<reference evidence="14 15" key="1">
    <citation type="journal article" date="2023" name="BMC Biol.">
        <title>The compact genome of the sponge Oopsacas minuta (Hexactinellida) is lacking key metazoan core genes.</title>
        <authorList>
            <person name="Santini S."/>
            <person name="Schenkelaars Q."/>
            <person name="Jourda C."/>
            <person name="Duchesne M."/>
            <person name="Belahbib H."/>
            <person name="Rocher C."/>
            <person name="Selva M."/>
            <person name="Riesgo A."/>
            <person name="Vervoort M."/>
            <person name="Leys S.P."/>
            <person name="Kodjabachian L."/>
            <person name="Le Bivic A."/>
            <person name="Borchiellini C."/>
            <person name="Claverie J.M."/>
            <person name="Renard E."/>
        </authorList>
    </citation>
    <scope>NUCLEOTIDE SEQUENCE [LARGE SCALE GENOMIC DNA]</scope>
    <source>
        <strain evidence="14">SPO-2</strain>
    </source>
</reference>
<dbReference type="InterPro" id="IPR035892">
    <property type="entry name" value="C2_domain_sf"/>
</dbReference>
<keyword evidence="15" id="KW-1185">Reference proteome</keyword>
<evidence type="ECO:0000256" key="8">
    <source>
        <dbReference type="ARBA" id="ARBA00022737"/>
    </source>
</evidence>
<feature type="compositionally biased region" description="Low complexity" evidence="12">
    <location>
        <begin position="580"/>
        <end position="603"/>
    </location>
</feature>
<dbReference type="SMART" id="SM00239">
    <property type="entry name" value="C2"/>
    <property type="match status" value="2"/>
</dbReference>
<dbReference type="FunFam" id="2.60.40.150:FF:000042">
    <property type="entry name" value="Copine 3"/>
    <property type="match status" value="1"/>
</dbReference>
<evidence type="ECO:0000259" key="13">
    <source>
        <dbReference type="PROSITE" id="PS50004"/>
    </source>
</evidence>
<dbReference type="PANTHER" id="PTHR10857:SF106">
    <property type="entry name" value="C2 DOMAIN-CONTAINING PROTEIN"/>
    <property type="match status" value="1"/>
</dbReference>
<dbReference type="Pfam" id="PF00168">
    <property type="entry name" value="C2"/>
    <property type="match status" value="2"/>
</dbReference>
<dbReference type="EMBL" id="JAKMXF010000011">
    <property type="protein sequence ID" value="KAI6661556.1"/>
    <property type="molecule type" value="Genomic_DNA"/>
</dbReference>
<evidence type="ECO:0000256" key="3">
    <source>
        <dbReference type="ARBA" id="ARBA00004496"/>
    </source>
</evidence>
<dbReference type="AlphaFoldDB" id="A0AAV7KR74"/>
<dbReference type="CDD" id="cd04047">
    <property type="entry name" value="C2B_Copine"/>
    <property type="match status" value="1"/>
</dbReference>
<evidence type="ECO:0000256" key="9">
    <source>
        <dbReference type="ARBA" id="ARBA00022837"/>
    </source>
</evidence>
<feature type="domain" description="C2" evidence="13">
    <location>
        <begin position="127"/>
        <end position="250"/>
    </location>
</feature>
<evidence type="ECO:0000256" key="7">
    <source>
        <dbReference type="ARBA" id="ARBA00022723"/>
    </source>
</evidence>
<comment type="caution">
    <text evidence="14">The sequence shown here is derived from an EMBL/GenBank/DDBJ whole genome shotgun (WGS) entry which is preliminary data.</text>
</comment>
<feature type="compositionally biased region" description="Pro residues" evidence="12">
    <location>
        <begin position="642"/>
        <end position="656"/>
    </location>
</feature>
<keyword evidence="6" id="KW-0963">Cytoplasm</keyword>
<dbReference type="InterPro" id="IPR036465">
    <property type="entry name" value="vWFA_dom_sf"/>
</dbReference>
<dbReference type="GO" id="GO:0071277">
    <property type="term" value="P:cellular response to calcium ion"/>
    <property type="evidence" value="ECO:0007669"/>
    <property type="project" value="TreeGrafter"/>
</dbReference>
<feature type="compositionally biased region" description="Low complexity" evidence="12">
    <location>
        <begin position="614"/>
        <end position="641"/>
    </location>
</feature>
<evidence type="ECO:0000256" key="10">
    <source>
        <dbReference type="ARBA" id="ARBA00023136"/>
    </source>
</evidence>
<dbReference type="InterPro" id="IPR037768">
    <property type="entry name" value="C2B_Copine"/>
</dbReference>
<dbReference type="SMART" id="SM00327">
    <property type="entry name" value="VWA"/>
    <property type="match status" value="1"/>
</dbReference>
<dbReference type="GO" id="GO:0005737">
    <property type="term" value="C:cytoplasm"/>
    <property type="evidence" value="ECO:0007669"/>
    <property type="project" value="UniProtKB-SubCell"/>
</dbReference>
<comment type="subcellular location">
    <subcellularLocation>
        <location evidence="2">Cell membrane</location>
    </subcellularLocation>
    <subcellularLocation>
        <location evidence="3">Cytoplasm</location>
    </subcellularLocation>
    <subcellularLocation>
        <location evidence="1">Nucleus</location>
    </subcellularLocation>
</comment>
<proteinExistence type="inferred from homology"/>
<accession>A0AAV7KR74</accession>
<dbReference type="SUPFAM" id="SSF53300">
    <property type="entry name" value="vWA-like"/>
    <property type="match status" value="1"/>
</dbReference>
<evidence type="ECO:0000256" key="4">
    <source>
        <dbReference type="ARBA" id="ARBA00009048"/>
    </source>
</evidence>
<feature type="region of interest" description="Disordered" evidence="12">
    <location>
        <begin position="551"/>
        <end position="682"/>
    </location>
</feature>
<sequence length="682" mass="75012">MAYGNQQEFNYREDCTSLVEISISCKGLVKKDLLSKSDPFCVLSLQEGRSYRELGRTETIKDNQNPVFQKTIITRYYFEEEQIVKFTVEDYDGPKKSDLQGSVIIRLAEIASTGESATYDLKCKGKPAGKITLKAEEQPESKQKARFQILCKNVDKKDFWGKSDPYLEIHKTRETGRPILVHITEVIKNTLNPSWKPFEIDLTALCSGDLSLPISFTVYDWDSSGKPDLIGSFRTSFKEIHPLAGGKKEFFLINEEIKRKKGSTYKHSGLFVFSDIKLVQTDTFLDHLKGGLQISLITAVDFTGSNGNPSDPRSLHYISAKDNEYIEAIKSVGSVLAPYDSDGLIPAFGFGAKLPPNYDVPFHCFNLNGQNNPDVQGVDGMLAAYRQTLNVARLSGPTLFSEILQYTVSQTQSQLDNYAYTILLIITDGVINDMRQTVDLIVESSSLPLSIVIVGVGGADFTNMHTLDADDRPLVHSRTNKSMYRDIVQFVPLRAVKQGKTNFTLSKEVLAEMPGQIMKYMSMKGVEPRPPAPRSFKLQTLHSFSSVAEDQGGYQQGSVYPGQPPYPGTPEQQPYPYPGGAPQAPYMGAPPQGQAPYPGQPQYSGVPYPIPTTGQAPYMGAPPGGYPPYSGQPAYPGAPQMPGQPPYPGGPPPPGPNFSDMNLLTGSRDAILKASAPPPEKP</sequence>
<evidence type="ECO:0000313" key="15">
    <source>
        <dbReference type="Proteomes" id="UP001165289"/>
    </source>
</evidence>
<dbReference type="GO" id="GO:0046872">
    <property type="term" value="F:metal ion binding"/>
    <property type="evidence" value="ECO:0007669"/>
    <property type="project" value="UniProtKB-KW"/>
</dbReference>
<dbReference type="Pfam" id="PF07002">
    <property type="entry name" value="Copine"/>
    <property type="match status" value="1"/>
</dbReference>
<keyword evidence="7" id="KW-0479">Metal-binding</keyword>
<feature type="compositionally biased region" description="Pro residues" evidence="12">
    <location>
        <begin position="562"/>
        <end position="579"/>
    </location>
</feature>
<evidence type="ECO:0000256" key="11">
    <source>
        <dbReference type="ARBA" id="ARBA00023242"/>
    </source>
</evidence>
<keyword evidence="5" id="KW-1003">Cell membrane</keyword>
<dbReference type="GO" id="GO:0005634">
    <property type="term" value="C:nucleus"/>
    <property type="evidence" value="ECO:0007669"/>
    <property type="project" value="UniProtKB-SubCell"/>
</dbReference>
<name>A0AAV7KR74_9METZ</name>
<evidence type="ECO:0000256" key="5">
    <source>
        <dbReference type="ARBA" id="ARBA00022475"/>
    </source>
</evidence>
<dbReference type="InterPro" id="IPR002035">
    <property type="entry name" value="VWF_A"/>
</dbReference>
<keyword evidence="8" id="KW-0677">Repeat</keyword>
<dbReference type="Proteomes" id="UP001165289">
    <property type="component" value="Unassembled WGS sequence"/>
</dbReference>
<dbReference type="GO" id="GO:0005544">
    <property type="term" value="F:calcium-dependent phospholipid binding"/>
    <property type="evidence" value="ECO:0007669"/>
    <property type="project" value="InterPro"/>
</dbReference>
<keyword evidence="9" id="KW-0106">Calcium</keyword>
<organism evidence="14 15">
    <name type="scientific">Oopsacas minuta</name>
    <dbReference type="NCBI Taxonomy" id="111878"/>
    <lineage>
        <taxon>Eukaryota</taxon>
        <taxon>Metazoa</taxon>
        <taxon>Porifera</taxon>
        <taxon>Hexactinellida</taxon>
        <taxon>Hexasterophora</taxon>
        <taxon>Lyssacinosida</taxon>
        <taxon>Leucopsacidae</taxon>
        <taxon>Oopsacas</taxon>
    </lineage>
</organism>
<dbReference type="InterPro" id="IPR000008">
    <property type="entry name" value="C2_dom"/>
</dbReference>
<keyword evidence="10" id="KW-0472">Membrane</keyword>
<evidence type="ECO:0000313" key="14">
    <source>
        <dbReference type="EMBL" id="KAI6661556.1"/>
    </source>
</evidence>
<evidence type="ECO:0000256" key="2">
    <source>
        <dbReference type="ARBA" id="ARBA00004236"/>
    </source>
</evidence>
<gene>
    <name evidence="14" type="ORF">LOD99_13429</name>
</gene>